<keyword evidence="2" id="KW-1185">Reference proteome</keyword>
<dbReference type="AlphaFoldDB" id="A0A540WXM9"/>
<protein>
    <submittedName>
        <fullName evidence="1">Uncharacterized protein</fullName>
    </submittedName>
</protein>
<dbReference type="Proteomes" id="UP000315369">
    <property type="component" value="Unassembled WGS sequence"/>
</dbReference>
<comment type="caution">
    <text evidence="1">The sequence shown here is derived from an EMBL/GenBank/DDBJ whole genome shotgun (WGS) entry which is preliminary data.</text>
</comment>
<reference evidence="1 2" key="1">
    <citation type="submission" date="2019-06" db="EMBL/GenBank/DDBJ databases">
        <authorList>
            <person name="Livingstone P."/>
            <person name="Whitworth D."/>
        </authorList>
    </citation>
    <scope>NUCLEOTIDE SEQUENCE [LARGE SCALE GENOMIC DNA]</scope>
    <source>
        <strain evidence="1 2">AM401</strain>
    </source>
</reference>
<sequence length="275" mass="29567">MAFLTLSGIPIPLDAGSPLQYRPEQLGEVQRSFSGQLRSSSRGRRWTFGANTMPLLLAEALALRDLIDGRGHSWNFDGTTLSSTGIGPPVVTGDAGGQMGGGRFGTGRLRCAPGGRVRWPLSLGADLGRTTLAFWVRTPDLSNVWTHIAIDWATEEVYRNGVLWTTVDVLTDYSIIVALTATYLELGCLADGGGEISYDDLVVLPYRVPASWLPAWATSGAPFGPLPAHVVGGSGVHTPGLLMRGQARDGTAMELWTEGGQFLPHEAFDFELREE</sequence>
<evidence type="ECO:0000313" key="1">
    <source>
        <dbReference type="EMBL" id="TQF13753.1"/>
    </source>
</evidence>
<gene>
    <name evidence="1" type="ORF">FJV41_22160</name>
</gene>
<name>A0A540WXM9_9BACT</name>
<dbReference type="RefSeq" id="WP_141644525.1">
    <property type="nucleotide sequence ID" value="NZ_VIFM01000089.1"/>
</dbReference>
<evidence type="ECO:0000313" key="2">
    <source>
        <dbReference type="Proteomes" id="UP000315369"/>
    </source>
</evidence>
<dbReference type="OrthoDB" id="5384738at2"/>
<organism evidence="1 2">
    <name type="scientific">Myxococcus llanfairpwllgwyngyllgogerychwyrndrobwllllantysiliogogogochensis</name>
    <dbReference type="NCBI Taxonomy" id="2590453"/>
    <lineage>
        <taxon>Bacteria</taxon>
        <taxon>Pseudomonadati</taxon>
        <taxon>Myxococcota</taxon>
        <taxon>Myxococcia</taxon>
        <taxon>Myxococcales</taxon>
        <taxon>Cystobacterineae</taxon>
        <taxon>Myxococcaceae</taxon>
        <taxon>Myxococcus</taxon>
    </lineage>
</organism>
<proteinExistence type="predicted"/>
<accession>A0A540WXM9</accession>
<dbReference type="EMBL" id="VIFM01000089">
    <property type="protein sequence ID" value="TQF13753.1"/>
    <property type="molecule type" value="Genomic_DNA"/>
</dbReference>